<comment type="caution">
    <text evidence="2">The sequence shown here is derived from an EMBL/GenBank/DDBJ whole genome shotgun (WGS) entry which is preliminary data.</text>
</comment>
<accession>A0A8E3ART1</accession>
<proteinExistence type="predicted"/>
<dbReference type="Proteomes" id="UP000244037">
    <property type="component" value="Unassembled WGS sequence"/>
</dbReference>
<organism evidence="2 3">
    <name type="scientific">Rhodovulum kholense</name>
    <dbReference type="NCBI Taxonomy" id="453584"/>
    <lineage>
        <taxon>Bacteria</taxon>
        <taxon>Pseudomonadati</taxon>
        <taxon>Pseudomonadota</taxon>
        <taxon>Alphaproteobacteria</taxon>
        <taxon>Rhodobacterales</taxon>
        <taxon>Paracoccaceae</taxon>
        <taxon>Rhodovulum</taxon>
    </lineage>
</organism>
<evidence type="ECO:0000313" key="3">
    <source>
        <dbReference type="Proteomes" id="UP000244037"/>
    </source>
</evidence>
<feature type="compositionally biased region" description="Polar residues" evidence="1">
    <location>
        <begin position="87"/>
        <end position="96"/>
    </location>
</feature>
<dbReference type="AlphaFoldDB" id="A0A8E3ART1"/>
<protein>
    <submittedName>
        <fullName evidence="2">Uncharacterized protein</fullName>
    </submittedName>
</protein>
<sequence length="96" mass="10432">MSQTSRTSRMPGFSNNAVPEETRALIRARIESLLTSGAVASQVNRQLRTKGCHSPWALASASAGEDDRAARETAQTCRSMTGRHGWRSNNSRQGSL</sequence>
<gene>
    <name evidence="2" type="ORF">C8N38_103102</name>
</gene>
<name>A0A8E3ART1_9RHOB</name>
<evidence type="ECO:0000313" key="2">
    <source>
        <dbReference type="EMBL" id="PTW50867.1"/>
    </source>
</evidence>
<feature type="region of interest" description="Disordered" evidence="1">
    <location>
        <begin position="61"/>
        <end position="96"/>
    </location>
</feature>
<keyword evidence="3" id="KW-1185">Reference proteome</keyword>
<reference evidence="2 3" key="1">
    <citation type="submission" date="2018-04" db="EMBL/GenBank/DDBJ databases">
        <title>Genomic Encyclopedia of Archaeal and Bacterial Type Strains, Phase II (KMG-II): from individual species to whole genera.</title>
        <authorList>
            <person name="Goeker M."/>
        </authorList>
    </citation>
    <scope>NUCLEOTIDE SEQUENCE [LARGE SCALE GENOMIC DNA]</scope>
    <source>
        <strain evidence="2 3">DSM 19783</strain>
    </source>
</reference>
<evidence type="ECO:0000256" key="1">
    <source>
        <dbReference type="SAM" id="MobiDB-lite"/>
    </source>
</evidence>
<dbReference type="EMBL" id="QAYC01000003">
    <property type="protein sequence ID" value="PTW50867.1"/>
    <property type="molecule type" value="Genomic_DNA"/>
</dbReference>